<feature type="transmembrane region" description="Helical" evidence="1">
    <location>
        <begin position="106"/>
        <end position="127"/>
    </location>
</feature>
<organism evidence="2">
    <name type="scientific">Haloferax sp. CBA1149</name>
    <dbReference type="NCBI Taxonomy" id="2650753"/>
    <lineage>
        <taxon>Archaea</taxon>
        <taxon>Methanobacteriati</taxon>
        <taxon>Methanobacteriota</taxon>
        <taxon>Stenosarchaea group</taxon>
        <taxon>Halobacteria</taxon>
        <taxon>Halobacteriales</taxon>
        <taxon>Haloferacaceae</taxon>
        <taxon>Haloferax</taxon>
    </lineage>
</organism>
<feature type="transmembrane region" description="Helical" evidence="1">
    <location>
        <begin position="17"/>
        <end position="36"/>
    </location>
</feature>
<name>A0A643JUZ5_9EURY</name>
<comment type="caution">
    <text evidence="2">The sequence shown here is derived from an EMBL/GenBank/DDBJ whole genome shotgun (WGS) entry which is preliminary data.</text>
</comment>
<gene>
    <name evidence="2" type="ORF">Hfx1149_15075</name>
</gene>
<keyword evidence="1" id="KW-1133">Transmembrane helix</keyword>
<feature type="transmembrane region" description="Helical" evidence="1">
    <location>
        <begin position="151"/>
        <end position="171"/>
    </location>
</feature>
<feature type="transmembrane region" description="Helical" evidence="1">
    <location>
        <begin position="56"/>
        <end position="76"/>
    </location>
</feature>
<protein>
    <submittedName>
        <fullName evidence="2">Uncharacterized protein</fullName>
    </submittedName>
</protein>
<accession>A0A643JUZ5</accession>
<reference evidence="2" key="1">
    <citation type="submission" date="2019-09" db="EMBL/GenBank/DDBJ databases">
        <title>Genomic analysis of Haloferax sp. CBA1149.</title>
        <authorList>
            <person name="Roh S.W."/>
        </authorList>
    </citation>
    <scope>NUCLEOTIDE SEQUENCE</scope>
    <source>
        <strain evidence="2">CBA1149</strain>
    </source>
</reference>
<dbReference type="EMBL" id="VZUS01000004">
    <property type="protein sequence ID" value="KAB1185377.1"/>
    <property type="molecule type" value="Genomic_DNA"/>
</dbReference>
<evidence type="ECO:0000256" key="1">
    <source>
        <dbReference type="SAM" id="Phobius"/>
    </source>
</evidence>
<evidence type="ECO:0000313" key="2">
    <source>
        <dbReference type="EMBL" id="KAB1185377.1"/>
    </source>
</evidence>
<dbReference type="AlphaFoldDB" id="A0A643JUZ5"/>
<dbReference type="RefSeq" id="WP_151139548.1">
    <property type="nucleotide sequence ID" value="NZ_VZUS01000004.1"/>
</dbReference>
<sequence>MSTYVDSRVGTRKGRSFPAYGPIDSILGFVVFYIFVERATPTIVAVFSTAIPGLSASAIGFGIAALLWFIFVVTILDQLRRQLAALGVGSRGDVERSTREGGTPSGTLVLLYVGAVVLGGAIAAWSFERAVDAGIMMIQIVGTLDITRFDLLAFVVMIVFFVSFGAATRALDRLVIGGFRAVLTS</sequence>
<proteinExistence type="predicted"/>
<keyword evidence="1" id="KW-0472">Membrane</keyword>
<keyword evidence="1" id="KW-0812">Transmembrane</keyword>